<evidence type="ECO:0000256" key="1">
    <source>
        <dbReference type="ARBA" id="ARBA00004761"/>
    </source>
</evidence>
<comment type="subunit">
    <text evidence="3">Homotrimer.</text>
</comment>
<protein>
    <submittedName>
        <fullName evidence="6">Bifunctional 2-keto-4-hydroxyglutarate aldolase/2-keto-3-deoxy-6-phosphogluconate aldolase</fullName>
    </submittedName>
</protein>
<dbReference type="PANTHER" id="PTHR30246">
    <property type="entry name" value="2-KETO-3-DEOXY-6-PHOSPHOGLUCONATE ALDOLASE"/>
    <property type="match status" value="1"/>
</dbReference>
<dbReference type="Pfam" id="PF01081">
    <property type="entry name" value="Aldolase"/>
    <property type="match status" value="1"/>
</dbReference>
<comment type="caution">
    <text evidence="6">The sequence shown here is derived from an EMBL/GenBank/DDBJ whole genome shotgun (WGS) entry which is preliminary data.</text>
</comment>
<dbReference type="NCBIfam" id="TIGR01182">
    <property type="entry name" value="eda"/>
    <property type="match status" value="1"/>
</dbReference>
<comment type="pathway">
    <text evidence="1">Carbohydrate acid metabolism.</text>
</comment>
<dbReference type="EMBL" id="BMCJ01000002">
    <property type="protein sequence ID" value="GGC84538.1"/>
    <property type="molecule type" value="Genomic_DNA"/>
</dbReference>
<dbReference type="InterPro" id="IPR013785">
    <property type="entry name" value="Aldolase_TIM"/>
</dbReference>
<evidence type="ECO:0000313" key="7">
    <source>
        <dbReference type="Proteomes" id="UP000619534"/>
    </source>
</evidence>
<name>A0ABQ1NU53_9BACI</name>
<evidence type="ECO:0000256" key="4">
    <source>
        <dbReference type="ARBA" id="ARBA00023239"/>
    </source>
</evidence>
<evidence type="ECO:0000256" key="5">
    <source>
        <dbReference type="ARBA" id="ARBA00023277"/>
    </source>
</evidence>
<dbReference type="InterPro" id="IPR000887">
    <property type="entry name" value="Aldlse_KDPG_KHG"/>
</dbReference>
<keyword evidence="7" id="KW-1185">Reference proteome</keyword>
<evidence type="ECO:0000313" key="6">
    <source>
        <dbReference type="EMBL" id="GGC84538.1"/>
    </source>
</evidence>
<keyword evidence="4" id="KW-0456">Lyase</keyword>
<reference evidence="7" key="1">
    <citation type="journal article" date="2019" name="Int. J. Syst. Evol. Microbiol.">
        <title>The Global Catalogue of Microorganisms (GCM) 10K type strain sequencing project: providing services to taxonomists for standard genome sequencing and annotation.</title>
        <authorList>
            <consortium name="The Broad Institute Genomics Platform"/>
            <consortium name="The Broad Institute Genome Sequencing Center for Infectious Disease"/>
            <person name="Wu L."/>
            <person name="Ma J."/>
        </authorList>
    </citation>
    <scope>NUCLEOTIDE SEQUENCE [LARGE SCALE GENOMIC DNA]</scope>
    <source>
        <strain evidence="7">CCM 7282</strain>
    </source>
</reference>
<keyword evidence="5" id="KW-0119">Carbohydrate metabolism</keyword>
<sequence>MSNEVALNQLVSSGIVAVVRKVDPNKVYHVVQAFVDGGVSSIEITMESEGAVRVIRELKERYGDTVLVGAGTVLNKDQAREAIDAGSDFVFAPTLDKETIEYTRSQGVIMIPGVFTPTEIYQAYQWGANMVKVFPATVVGPQFFKDVNGPLGHIPKMPTGGINLDNLGDFLRAGAVAAGIGGSLVNKAMIDQEDWQGLKELAREYVDKVAEVRSEK</sequence>
<gene>
    <name evidence="6" type="primary">kdgA</name>
    <name evidence="6" type="ORF">GCM10007216_14020</name>
</gene>
<proteinExistence type="inferred from homology"/>
<comment type="similarity">
    <text evidence="2">Belongs to the KHG/KDPG aldolase family.</text>
</comment>
<dbReference type="PANTHER" id="PTHR30246:SF1">
    <property type="entry name" value="2-DEHYDRO-3-DEOXY-6-PHOSPHOGALACTONATE ALDOLASE-RELATED"/>
    <property type="match status" value="1"/>
</dbReference>
<organism evidence="6 7">
    <name type="scientific">Thalassobacillus devorans</name>
    <dbReference type="NCBI Taxonomy" id="279813"/>
    <lineage>
        <taxon>Bacteria</taxon>
        <taxon>Bacillati</taxon>
        <taxon>Bacillota</taxon>
        <taxon>Bacilli</taxon>
        <taxon>Bacillales</taxon>
        <taxon>Bacillaceae</taxon>
        <taxon>Thalassobacillus</taxon>
    </lineage>
</organism>
<accession>A0ABQ1NU53</accession>
<dbReference type="SUPFAM" id="SSF51569">
    <property type="entry name" value="Aldolase"/>
    <property type="match status" value="1"/>
</dbReference>
<evidence type="ECO:0000256" key="2">
    <source>
        <dbReference type="ARBA" id="ARBA00006906"/>
    </source>
</evidence>
<dbReference type="Proteomes" id="UP000619534">
    <property type="component" value="Unassembled WGS sequence"/>
</dbReference>
<dbReference type="Gene3D" id="3.20.20.70">
    <property type="entry name" value="Aldolase class I"/>
    <property type="match status" value="1"/>
</dbReference>
<evidence type="ECO:0000256" key="3">
    <source>
        <dbReference type="ARBA" id="ARBA00011233"/>
    </source>
</evidence>
<dbReference type="CDD" id="cd00452">
    <property type="entry name" value="KDPG_aldolase"/>
    <property type="match status" value="1"/>
</dbReference>
<dbReference type="RefSeq" id="WP_062441976.1">
    <property type="nucleotide sequence ID" value="NZ_BMCJ01000002.1"/>
</dbReference>